<evidence type="ECO:0000259" key="6">
    <source>
        <dbReference type="PROSITE" id="PS50110"/>
    </source>
</evidence>
<keyword evidence="2 7" id="KW-0238">DNA-binding</keyword>
<dbReference type="EMBL" id="JAUTBF010000001">
    <property type="protein sequence ID" value="MDQ1124370.1"/>
    <property type="molecule type" value="Genomic_DNA"/>
</dbReference>
<evidence type="ECO:0000256" key="2">
    <source>
        <dbReference type="ARBA" id="ARBA00023125"/>
    </source>
</evidence>
<feature type="domain" description="HTH luxR-type" evidence="5">
    <location>
        <begin position="141"/>
        <end position="211"/>
    </location>
</feature>
<dbReference type="Proteomes" id="UP001226691">
    <property type="component" value="Unassembled WGS sequence"/>
</dbReference>
<dbReference type="SUPFAM" id="SSF46894">
    <property type="entry name" value="C-terminal effector domain of the bipartite response regulators"/>
    <property type="match status" value="1"/>
</dbReference>
<feature type="modified residue" description="4-aspartylphosphate" evidence="4">
    <location>
        <position position="59"/>
    </location>
</feature>
<name>A0ABU0TXI9_MICTR</name>
<evidence type="ECO:0000256" key="1">
    <source>
        <dbReference type="ARBA" id="ARBA00023015"/>
    </source>
</evidence>
<dbReference type="InterPro" id="IPR011006">
    <property type="entry name" value="CheY-like_superfamily"/>
</dbReference>
<dbReference type="Gene3D" id="3.40.50.2300">
    <property type="match status" value="1"/>
</dbReference>
<keyword evidence="4" id="KW-0597">Phosphoprotein</keyword>
<dbReference type="InterPro" id="IPR000792">
    <property type="entry name" value="Tscrpt_reg_LuxR_C"/>
</dbReference>
<dbReference type="InterPro" id="IPR001789">
    <property type="entry name" value="Sig_transdc_resp-reg_receiver"/>
</dbReference>
<dbReference type="CDD" id="cd06170">
    <property type="entry name" value="LuxR_C_like"/>
    <property type="match status" value="1"/>
</dbReference>
<evidence type="ECO:0000313" key="7">
    <source>
        <dbReference type="EMBL" id="MDQ1124370.1"/>
    </source>
</evidence>
<reference evidence="7 8" key="1">
    <citation type="submission" date="2023-07" db="EMBL/GenBank/DDBJ databases">
        <title>Functional and genomic diversity of the sorghum phyllosphere microbiome.</title>
        <authorList>
            <person name="Shade A."/>
        </authorList>
    </citation>
    <scope>NUCLEOTIDE SEQUENCE [LARGE SCALE GENOMIC DNA]</scope>
    <source>
        <strain evidence="7 8">SORGH_AS_1207</strain>
    </source>
</reference>
<dbReference type="PROSITE" id="PS50043">
    <property type="entry name" value="HTH_LUXR_2"/>
    <property type="match status" value="1"/>
</dbReference>
<dbReference type="GO" id="GO:0003677">
    <property type="term" value="F:DNA binding"/>
    <property type="evidence" value="ECO:0007669"/>
    <property type="project" value="UniProtKB-KW"/>
</dbReference>
<dbReference type="PANTHER" id="PTHR43214:SF41">
    <property type="entry name" value="NITRATE_NITRITE RESPONSE REGULATOR PROTEIN NARP"/>
    <property type="match status" value="1"/>
</dbReference>
<evidence type="ECO:0000259" key="5">
    <source>
        <dbReference type="PROSITE" id="PS50043"/>
    </source>
</evidence>
<dbReference type="PROSITE" id="PS50110">
    <property type="entry name" value="RESPONSE_REGULATORY"/>
    <property type="match status" value="1"/>
</dbReference>
<feature type="domain" description="Response regulatory" evidence="6">
    <location>
        <begin position="10"/>
        <end position="123"/>
    </location>
</feature>
<proteinExistence type="predicted"/>
<keyword evidence="1" id="KW-0805">Transcription regulation</keyword>
<comment type="caution">
    <text evidence="7">The sequence shown here is derived from an EMBL/GenBank/DDBJ whole genome shotgun (WGS) entry which is preliminary data.</text>
</comment>
<dbReference type="InterPro" id="IPR036388">
    <property type="entry name" value="WH-like_DNA-bd_sf"/>
</dbReference>
<dbReference type="PRINTS" id="PR00038">
    <property type="entry name" value="HTHLUXR"/>
</dbReference>
<dbReference type="SMART" id="SM00421">
    <property type="entry name" value="HTH_LUXR"/>
    <property type="match status" value="1"/>
</dbReference>
<organism evidence="7 8">
    <name type="scientific">Microbacterium trichothecenolyticum</name>
    <name type="common">Aureobacterium trichothecenolyticum</name>
    <dbReference type="NCBI Taxonomy" id="69370"/>
    <lineage>
        <taxon>Bacteria</taxon>
        <taxon>Bacillati</taxon>
        <taxon>Actinomycetota</taxon>
        <taxon>Actinomycetes</taxon>
        <taxon>Micrococcales</taxon>
        <taxon>Microbacteriaceae</taxon>
        <taxon>Microbacterium</taxon>
    </lineage>
</organism>
<keyword evidence="3" id="KW-0804">Transcription</keyword>
<accession>A0ABU0TXI9</accession>
<evidence type="ECO:0000313" key="8">
    <source>
        <dbReference type="Proteomes" id="UP001226691"/>
    </source>
</evidence>
<dbReference type="PANTHER" id="PTHR43214">
    <property type="entry name" value="TWO-COMPONENT RESPONSE REGULATOR"/>
    <property type="match status" value="1"/>
</dbReference>
<dbReference type="InterPro" id="IPR016032">
    <property type="entry name" value="Sig_transdc_resp-reg_C-effctor"/>
</dbReference>
<protein>
    <submittedName>
        <fullName evidence="7">DNA-binding NarL/FixJ family response regulator</fullName>
    </submittedName>
</protein>
<dbReference type="Gene3D" id="1.10.10.10">
    <property type="entry name" value="Winged helix-like DNA-binding domain superfamily/Winged helix DNA-binding domain"/>
    <property type="match status" value="1"/>
</dbReference>
<dbReference type="SUPFAM" id="SSF52172">
    <property type="entry name" value="CheY-like"/>
    <property type="match status" value="1"/>
</dbReference>
<dbReference type="Pfam" id="PF00196">
    <property type="entry name" value="GerE"/>
    <property type="match status" value="1"/>
</dbReference>
<dbReference type="Pfam" id="PF00072">
    <property type="entry name" value="Response_reg"/>
    <property type="match status" value="1"/>
</dbReference>
<keyword evidence="8" id="KW-1185">Reference proteome</keyword>
<evidence type="ECO:0000256" key="3">
    <source>
        <dbReference type="ARBA" id="ARBA00023163"/>
    </source>
</evidence>
<dbReference type="InterPro" id="IPR039420">
    <property type="entry name" value="WalR-like"/>
</dbReference>
<sequence length="219" mass="23129">MAMEPQGGVRIAIVDDHELVALAVQNLLADAEGLTFARHADGVAELVSRARDADLVLLDLSLRDGSTPAENVASLRRWGAHVLVLTSGEDPFLVRAASRADVAGIVRKSAPPTALLAAITAAAAGEHVATTEWASAVDADPLLPGAPLTAREREVLALYASGLGAREVAAQLFISENTVNDHLRRIRAVYQMLGRPAPSKVELYQRGIEDGFVPGPRHG</sequence>
<dbReference type="SMART" id="SM00448">
    <property type="entry name" value="REC"/>
    <property type="match status" value="1"/>
</dbReference>
<gene>
    <name evidence="7" type="ORF">QE412_002943</name>
</gene>
<evidence type="ECO:0000256" key="4">
    <source>
        <dbReference type="PROSITE-ProRule" id="PRU00169"/>
    </source>
</evidence>